<dbReference type="GO" id="GO:0005634">
    <property type="term" value="C:nucleus"/>
    <property type="evidence" value="ECO:0007669"/>
    <property type="project" value="TreeGrafter"/>
</dbReference>
<keyword evidence="4" id="KW-1185">Reference proteome</keyword>
<dbReference type="InterPro" id="IPR001478">
    <property type="entry name" value="PDZ"/>
</dbReference>
<dbReference type="AlphaFoldDB" id="A0AAW1IW08"/>
<dbReference type="GO" id="GO:0008277">
    <property type="term" value="P:regulation of G protein-coupled receptor signaling pathway"/>
    <property type="evidence" value="ECO:0007669"/>
    <property type="project" value="TreeGrafter"/>
</dbReference>
<dbReference type="Pfam" id="PF00595">
    <property type="entry name" value="PDZ"/>
    <property type="match status" value="1"/>
</dbReference>
<dbReference type="InterPro" id="IPR036034">
    <property type="entry name" value="PDZ_sf"/>
</dbReference>
<dbReference type="SMART" id="SM00228">
    <property type="entry name" value="PDZ"/>
    <property type="match status" value="1"/>
</dbReference>
<reference evidence="3 4" key="1">
    <citation type="journal article" date="2024" name="BMC Genomics">
        <title>De novo assembly and annotation of Popillia japonica's genome with initial clues to its potential as an invasive pest.</title>
        <authorList>
            <person name="Cucini C."/>
            <person name="Boschi S."/>
            <person name="Funari R."/>
            <person name="Cardaioli E."/>
            <person name="Iannotti N."/>
            <person name="Marturano G."/>
            <person name="Paoli F."/>
            <person name="Bruttini M."/>
            <person name="Carapelli A."/>
            <person name="Frati F."/>
            <person name="Nardi F."/>
        </authorList>
    </citation>
    <scope>NUCLEOTIDE SEQUENCE [LARGE SCALE GENOMIC DNA]</scope>
    <source>
        <strain evidence="3">DMR45628</strain>
    </source>
</reference>
<gene>
    <name evidence="3" type="ORF">QE152_g33677</name>
</gene>
<organism evidence="3 4">
    <name type="scientific">Popillia japonica</name>
    <name type="common">Japanese beetle</name>
    <dbReference type="NCBI Taxonomy" id="7064"/>
    <lineage>
        <taxon>Eukaryota</taxon>
        <taxon>Metazoa</taxon>
        <taxon>Ecdysozoa</taxon>
        <taxon>Arthropoda</taxon>
        <taxon>Hexapoda</taxon>
        <taxon>Insecta</taxon>
        <taxon>Pterygota</taxon>
        <taxon>Neoptera</taxon>
        <taxon>Endopterygota</taxon>
        <taxon>Coleoptera</taxon>
        <taxon>Polyphaga</taxon>
        <taxon>Scarabaeiformia</taxon>
        <taxon>Scarabaeidae</taxon>
        <taxon>Rutelinae</taxon>
        <taxon>Popillia</taxon>
    </lineage>
</organism>
<dbReference type="GO" id="GO:0005096">
    <property type="term" value="F:GTPase activator activity"/>
    <property type="evidence" value="ECO:0007669"/>
    <property type="project" value="InterPro"/>
</dbReference>
<accession>A0AAW1IW08</accession>
<dbReference type="PANTHER" id="PTHR45945">
    <property type="entry name" value="REGULATOR OF G-PROTEIN SIGNALING LOCO"/>
    <property type="match status" value="1"/>
</dbReference>
<comment type="caution">
    <text evidence="3">The sequence shown here is derived from an EMBL/GenBank/DDBJ whole genome shotgun (WGS) entry which is preliminary data.</text>
</comment>
<proteinExistence type="predicted"/>
<dbReference type="SUPFAM" id="SSF50156">
    <property type="entry name" value="PDZ domain-like"/>
    <property type="match status" value="1"/>
</dbReference>
<dbReference type="Gene3D" id="2.30.42.10">
    <property type="match status" value="1"/>
</dbReference>
<evidence type="ECO:0000313" key="4">
    <source>
        <dbReference type="Proteomes" id="UP001458880"/>
    </source>
</evidence>
<evidence type="ECO:0000313" key="3">
    <source>
        <dbReference type="EMBL" id="KAK9694211.1"/>
    </source>
</evidence>
<dbReference type="Gene3D" id="2.30.29.30">
    <property type="entry name" value="Pleckstrin-homology domain (PH domain)/Phosphotyrosine-binding domain (PTB)"/>
    <property type="match status" value="1"/>
</dbReference>
<evidence type="ECO:0000259" key="2">
    <source>
        <dbReference type="PROSITE" id="PS50106"/>
    </source>
</evidence>
<dbReference type="SUPFAM" id="SSF50729">
    <property type="entry name" value="PH domain-like"/>
    <property type="match status" value="1"/>
</dbReference>
<feature type="domain" description="PDZ" evidence="2">
    <location>
        <begin position="17"/>
        <end position="94"/>
    </location>
</feature>
<protein>
    <submittedName>
        <fullName evidence="3">PDZ domain</fullName>
    </submittedName>
</protein>
<dbReference type="InterPro" id="IPR011993">
    <property type="entry name" value="PH-like_dom_sf"/>
</dbReference>
<dbReference type="CDD" id="cd06710">
    <property type="entry name" value="PDZ_RGS12-like"/>
    <property type="match status" value="1"/>
</dbReference>
<dbReference type="EMBL" id="JASPKY010000518">
    <property type="protein sequence ID" value="KAK9694211.1"/>
    <property type="molecule type" value="Genomic_DNA"/>
</dbReference>
<dbReference type="InterPro" id="IPR046995">
    <property type="entry name" value="RGS10/12/14-like"/>
</dbReference>
<dbReference type="PANTHER" id="PTHR45945:SF3">
    <property type="entry name" value="REGULATOR OF G-PROTEIN SIGNALING LOCO"/>
    <property type="match status" value="1"/>
</dbReference>
<dbReference type="PROSITE" id="PS50106">
    <property type="entry name" value="PDZ"/>
    <property type="match status" value="1"/>
</dbReference>
<dbReference type="GO" id="GO:0005886">
    <property type="term" value="C:plasma membrane"/>
    <property type="evidence" value="ECO:0007669"/>
    <property type="project" value="TreeGrafter"/>
</dbReference>
<dbReference type="Proteomes" id="UP001458880">
    <property type="component" value="Unassembled WGS sequence"/>
</dbReference>
<dbReference type="GO" id="GO:0005737">
    <property type="term" value="C:cytoplasm"/>
    <property type="evidence" value="ECO:0007669"/>
    <property type="project" value="TreeGrafter"/>
</dbReference>
<name>A0AAW1IW08_POPJA</name>
<evidence type="ECO:0000256" key="1">
    <source>
        <dbReference type="SAM" id="MobiDB-lite"/>
    </source>
</evidence>
<feature type="region of interest" description="Disordered" evidence="1">
    <location>
        <begin position="543"/>
        <end position="562"/>
    </location>
</feature>
<sequence>MHPNRRRKKRPNYGIRTVEVIRGPNGFGFTISGQQPCILSCIVSNSPADQAGLRAGDFLISVNGISVSKITHDAVVNLIGNSVGPIKMTIAENYYSDSSDEDVDLGRGINARKPKYMHKPRVHRNYKNEGRNAVADRLLLDNSNKKAMKIRECAINHLPHESRLNINVYNDEASGVSSNSNLNLSNSMPMDEEGGPIEFKAIVGYLGTIEMPKQLSPNSRLQTVCSCIRKLRQEKRVPSAILMTILPTCLTLKNASNHILAIYPTNRVVYISSTTDKDSRYFGLVTSAVCDTRSVENIQTHANSWENICEKKSNNLEHKSDIAISNSCHVFMTDPKIVEHSIHVKKAESFKISCTTDVVTGNCLEFPRNALYIVSLIQNMYRLQNSEADISRSIYKNNVNDEVIANSPQPSASSNSDSGIGFRDDCGNISDRILVVEFPSHRPLPIISNNHKRPANIVASNIPLEGLDLPLNNDKNYLNNVRCKNFDVKLNNNIESSNDEKHLSNLNNIRACENVPTKLTVERQESEYFIDSLNNRLTVRAMPNPKNIKPGGTSLQNINGTDDHTRNADIDTGQIFSERPIDVPDSNSIKKSCETISLHSVGDDAVDFKSSVDNVSMHSSKSIELSNLKAVFKTPSTKFLETRKIIKRQLKMVSSCDNLVADRYEASVLNYKLSPKVYGVSKPTHSCEELNVFETEKYGFGSLQDLSSWSAENSKPTIAQSEPDVRIQRKAPMSSTDLRVSIACL</sequence>